<reference evidence="2 3" key="1">
    <citation type="journal article" date="2023" name="Plants (Basel)">
        <title>Bridging the Gap: Combining Genomics and Transcriptomics Approaches to Understand Stylosanthes scabra, an Orphan Legume from the Brazilian Caatinga.</title>
        <authorList>
            <person name="Ferreira-Neto J.R.C."/>
            <person name="da Silva M.D."/>
            <person name="Binneck E."/>
            <person name="de Melo N.F."/>
            <person name="da Silva R.H."/>
            <person name="de Melo A.L.T.M."/>
            <person name="Pandolfi V."/>
            <person name="Bustamante F.O."/>
            <person name="Brasileiro-Vidal A.C."/>
            <person name="Benko-Iseppon A.M."/>
        </authorList>
    </citation>
    <scope>NUCLEOTIDE SEQUENCE [LARGE SCALE GENOMIC DNA]</scope>
    <source>
        <tissue evidence="2">Leaves</tissue>
    </source>
</reference>
<evidence type="ECO:0000313" key="3">
    <source>
        <dbReference type="Proteomes" id="UP001341840"/>
    </source>
</evidence>
<gene>
    <name evidence="2" type="ORF">PIB30_015608</name>
</gene>
<dbReference type="EMBL" id="JASCZI010030251">
    <property type="protein sequence ID" value="MED6119865.1"/>
    <property type="molecule type" value="Genomic_DNA"/>
</dbReference>
<name>A0ABU6R7D2_9FABA</name>
<sequence length="169" mass="18081">MPKAILGNPERARKSIVTMAGRNKTLANLCQYMVANPQGPIVVGPSGGQTSSSVPEGGGSSTAGGATNARPEVSSSIREEGPEQQVEIVPPSPLGKGPTTRLCLSKRGRGRRRVLDATSVRWTGLLMPRLTSRTTSWVPVLVRPCRTMIRWRAFVGLNGRCSPQTAPMY</sequence>
<accession>A0ABU6R7D2</accession>
<organism evidence="2 3">
    <name type="scientific">Stylosanthes scabra</name>
    <dbReference type="NCBI Taxonomy" id="79078"/>
    <lineage>
        <taxon>Eukaryota</taxon>
        <taxon>Viridiplantae</taxon>
        <taxon>Streptophyta</taxon>
        <taxon>Embryophyta</taxon>
        <taxon>Tracheophyta</taxon>
        <taxon>Spermatophyta</taxon>
        <taxon>Magnoliopsida</taxon>
        <taxon>eudicotyledons</taxon>
        <taxon>Gunneridae</taxon>
        <taxon>Pentapetalae</taxon>
        <taxon>rosids</taxon>
        <taxon>fabids</taxon>
        <taxon>Fabales</taxon>
        <taxon>Fabaceae</taxon>
        <taxon>Papilionoideae</taxon>
        <taxon>50 kb inversion clade</taxon>
        <taxon>dalbergioids sensu lato</taxon>
        <taxon>Dalbergieae</taxon>
        <taxon>Pterocarpus clade</taxon>
        <taxon>Stylosanthes</taxon>
    </lineage>
</organism>
<protein>
    <submittedName>
        <fullName evidence="2">Uncharacterized protein</fullName>
    </submittedName>
</protein>
<feature type="region of interest" description="Disordered" evidence="1">
    <location>
        <begin position="44"/>
        <end position="101"/>
    </location>
</feature>
<dbReference type="Proteomes" id="UP001341840">
    <property type="component" value="Unassembled WGS sequence"/>
</dbReference>
<proteinExistence type="predicted"/>
<comment type="caution">
    <text evidence="2">The sequence shown here is derived from an EMBL/GenBank/DDBJ whole genome shotgun (WGS) entry which is preliminary data.</text>
</comment>
<evidence type="ECO:0000313" key="2">
    <source>
        <dbReference type="EMBL" id="MED6119865.1"/>
    </source>
</evidence>
<evidence type="ECO:0000256" key="1">
    <source>
        <dbReference type="SAM" id="MobiDB-lite"/>
    </source>
</evidence>
<keyword evidence="3" id="KW-1185">Reference proteome</keyword>